<organism evidence="1 2">
    <name type="scientific">Acetobacter cibinongensis</name>
    <dbReference type="NCBI Taxonomy" id="146475"/>
    <lineage>
        <taxon>Bacteria</taxon>
        <taxon>Pseudomonadati</taxon>
        <taxon>Pseudomonadota</taxon>
        <taxon>Alphaproteobacteria</taxon>
        <taxon>Acetobacterales</taxon>
        <taxon>Acetobacteraceae</taxon>
        <taxon>Acetobacter</taxon>
    </lineage>
</organism>
<evidence type="ECO:0000313" key="1">
    <source>
        <dbReference type="EMBL" id="OUJ04663.1"/>
    </source>
</evidence>
<comment type="caution">
    <text evidence="1">The sequence shown here is derived from an EMBL/GenBank/DDBJ whole genome shotgun (WGS) entry which is preliminary data.</text>
</comment>
<gene>
    <name evidence="1" type="ORF">HK14_00540</name>
</gene>
<name>A0A1Z5YZ69_9PROT</name>
<reference evidence="1 2" key="1">
    <citation type="submission" date="2014-06" db="EMBL/GenBank/DDBJ databases">
        <authorList>
            <person name="Ju J."/>
            <person name="Zhang J."/>
        </authorList>
    </citation>
    <scope>NUCLEOTIDE SEQUENCE [LARGE SCALE GENOMIC DNA]</scope>
    <source>
        <strain evidence="1 2">DsW_47</strain>
    </source>
</reference>
<protein>
    <submittedName>
        <fullName evidence="1">Uncharacterized protein</fullName>
    </submittedName>
</protein>
<proteinExistence type="predicted"/>
<accession>A0A1Z5YZ69</accession>
<dbReference type="Proteomes" id="UP000196086">
    <property type="component" value="Unassembled WGS sequence"/>
</dbReference>
<dbReference type="EMBL" id="JOMQ01000001">
    <property type="protein sequence ID" value="OUJ04663.1"/>
    <property type="molecule type" value="Genomic_DNA"/>
</dbReference>
<evidence type="ECO:0000313" key="2">
    <source>
        <dbReference type="Proteomes" id="UP000196086"/>
    </source>
</evidence>
<dbReference type="AlphaFoldDB" id="A0A1Z5YZ69"/>
<sequence length="71" mass="8598">MKRRTTALASTRIDQRFIPVRTEGFEIYSQRKKLRTDHQAAQPSKRLLNVEKSRLFHRENLTTWRFFESSM</sequence>